<evidence type="ECO:0000256" key="5">
    <source>
        <dbReference type="ARBA" id="ARBA00023122"/>
    </source>
</evidence>
<protein>
    <submittedName>
        <fullName evidence="12">DUF21 domain-containing protein</fullName>
    </submittedName>
</protein>
<comment type="caution">
    <text evidence="12">The sequence shown here is derived from an EMBL/GenBank/DDBJ whole genome shotgun (WGS) entry which is preliminary data.</text>
</comment>
<feature type="domain" description="CNNM transmembrane" evidence="11">
    <location>
        <begin position="1"/>
        <end position="179"/>
    </location>
</feature>
<dbReference type="EMBL" id="SHBP01000004">
    <property type="protein sequence ID" value="RZO20509.1"/>
    <property type="molecule type" value="Genomic_DNA"/>
</dbReference>
<dbReference type="SUPFAM" id="SSF54631">
    <property type="entry name" value="CBS-domain pair"/>
    <property type="match status" value="1"/>
</dbReference>
<dbReference type="InterPro" id="IPR046342">
    <property type="entry name" value="CBS_dom_sf"/>
</dbReference>
<accession>A0A520MH12</accession>
<name>A0A520MH12_9GAMM</name>
<feature type="transmembrane region" description="Helical" evidence="9">
    <location>
        <begin position="57"/>
        <end position="75"/>
    </location>
</feature>
<evidence type="ECO:0000259" key="10">
    <source>
        <dbReference type="PROSITE" id="PS51371"/>
    </source>
</evidence>
<evidence type="ECO:0000259" key="11">
    <source>
        <dbReference type="PROSITE" id="PS51846"/>
    </source>
</evidence>
<dbReference type="InterPro" id="IPR044751">
    <property type="entry name" value="Ion_transp-like_CBS"/>
</dbReference>
<evidence type="ECO:0000256" key="1">
    <source>
        <dbReference type="ARBA" id="ARBA00004141"/>
    </source>
</evidence>
<dbReference type="Pfam" id="PF01595">
    <property type="entry name" value="CNNM"/>
    <property type="match status" value="1"/>
</dbReference>
<dbReference type="CDD" id="cd04590">
    <property type="entry name" value="CBS_pair_CorC_HlyC_assoc"/>
    <property type="match status" value="1"/>
</dbReference>
<feature type="transmembrane region" description="Helical" evidence="9">
    <location>
        <begin position="87"/>
        <end position="107"/>
    </location>
</feature>
<evidence type="ECO:0000256" key="9">
    <source>
        <dbReference type="SAM" id="Phobius"/>
    </source>
</evidence>
<evidence type="ECO:0000256" key="7">
    <source>
        <dbReference type="PROSITE-ProRule" id="PRU00703"/>
    </source>
</evidence>
<feature type="transmembrane region" description="Helical" evidence="9">
    <location>
        <begin position="119"/>
        <end position="141"/>
    </location>
</feature>
<evidence type="ECO:0000256" key="8">
    <source>
        <dbReference type="PROSITE-ProRule" id="PRU01193"/>
    </source>
</evidence>
<evidence type="ECO:0000256" key="6">
    <source>
        <dbReference type="ARBA" id="ARBA00023136"/>
    </source>
</evidence>
<dbReference type="GO" id="GO:0005886">
    <property type="term" value="C:plasma membrane"/>
    <property type="evidence" value="ECO:0007669"/>
    <property type="project" value="TreeGrafter"/>
</dbReference>
<feature type="domain" description="CBS" evidence="10">
    <location>
        <begin position="263"/>
        <end position="321"/>
    </location>
</feature>
<dbReference type="PANTHER" id="PTHR22777">
    <property type="entry name" value="HEMOLYSIN-RELATED"/>
    <property type="match status" value="1"/>
</dbReference>
<sequence>MGLLAIYIGLALSVSFLCSLLEATLLSLTPTFLESLENKRPKLGLLWRNFKSDIDKPLAAILSLNTIAHTIGAAGAGAQATKLFGELYFGIISAVLTLLILVFSEIIPKTLGARYWRQLAPICGYILWWVQFLMYPLVVMAKILTGWMAPKSEAPTVSRDDFHMLANMGRREGVINANEARAISTLLAFRGLTARDVMTPRTVMATLSGAIRVGDILPGDPSLRFSRIPIYNSNDDDIVGFVRKDDIYKEVAEGRLDTRLDSLKRELLSALEVKALPELMQTMVNERVSISLVVSEYGDPLGIATMEDLVETMLGMEIVDESDSHIDMQERARELWRLRANAAGLELGHDE</sequence>
<gene>
    <name evidence="12" type="ORF">EVB03_04420</name>
</gene>
<proteinExistence type="predicted"/>
<evidence type="ECO:0000256" key="2">
    <source>
        <dbReference type="ARBA" id="ARBA00022692"/>
    </source>
</evidence>
<evidence type="ECO:0000313" key="12">
    <source>
        <dbReference type="EMBL" id="RZO20509.1"/>
    </source>
</evidence>
<dbReference type="InterPro" id="IPR002550">
    <property type="entry name" value="CNNM"/>
</dbReference>
<evidence type="ECO:0000256" key="4">
    <source>
        <dbReference type="ARBA" id="ARBA00022989"/>
    </source>
</evidence>
<comment type="subcellular location">
    <subcellularLocation>
        <location evidence="1">Membrane</location>
        <topology evidence="1">Multi-pass membrane protein</topology>
    </subcellularLocation>
</comment>
<keyword evidence="5 7" id="KW-0129">CBS domain</keyword>
<dbReference type="Proteomes" id="UP000315889">
    <property type="component" value="Unassembled WGS sequence"/>
</dbReference>
<reference evidence="12 13" key="1">
    <citation type="submission" date="2019-02" db="EMBL/GenBank/DDBJ databases">
        <title>Prokaryotic population dynamics and viral predation in marine succession experiment using metagenomics: the confinement effect.</title>
        <authorList>
            <person name="Haro-Moreno J.M."/>
            <person name="Rodriguez-Valera F."/>
            <person name="Lopez-Perez M."/>
        </authorList>
    </citation>
    <scope>NUCLEOTIDE SEQUENCE [LARGE SCALE GENOMIC DNA]</scope>
    <source>
        <strain evidence="12">MED-G170</strain>
    </source>
</reference>
<dbReference type="PROSITE" id="PS51846">
    <property type="entry name" value="CNNM"/>
    <property type="match status" value="1"/>
</dbReference>
<keyword evidence="6 8" id="KW-0472">Membrane</keyword>
<keyword evidence="2 8" id="KW-0812">Transmembrane</keyword>
<dbReference type="InterPro" id="IPR000644">
    <property type="entry name" value="CBS_dom"/>
</dbReference>
<evidence type="ECO:0000313" key="13">
    <source>
        <dbReference type="Proteomes" id="UP000315889"/>
    </source>
</evidence>
<dbReference type="Pfam" id="PF00571">
    <property type="entry name" value="CBS"/>
    <property type="match status" value="1"/>
</dbReference>
<keyword evidence="4 8" id="KW-1133">Transmembrane helix</keyword>
<keyword evidence="3" id="KW-0677">Repeat</keyword>
<organism evidence="12 13">
    <name type="scientific">SAR92 clade bacterium</name>
    <dbReference type="NCBI Taxonomy" id="2315479"/>
    <lineage>
        <taxon>Bacteria</taxon>
        <taxon>Pseudomonadati</taxon>
        <taxon>Pseudomonadota</taxon>
        <taxon>Gammaproteobacteria</taxon>
        <taxon>Cellvibrionales</taxon>
        <taxon>Porticoccaceae</taxon>
        <taxon>SAR92 clade</taxon>
    </lineage>
</organism>
<dbReference type="Gene3D" id="3.10.580.10">
    <property type="entry name" value="CBS-domain"/>
    <property type="match status" value="1"/>
</dbReference>
<dbReference type="PANTHER" id="PTHR22777:SF4">
    <property type="entry name" value="UPF0053 PROTEIN SLL1254"/>
    <property type="match status" value="1"/>
</dbReference>
<dbReference type="AlphaFoldDB" id="A0A520MH12"/>
<dbReference type="PROSITE" id="PS51371">
    <property type="entry name" value="CBS"/>
    <property type="match status" value="1"/>
</dbReference>
<evidence type="ECO:0000256" key="3">
    <source>
        <dbReference type="ARBA" id="ARBA00022737"/>
    </source>
</evidence>